<evidence type="ECO:0000256" key="1">
    <source>
        <dbReference type="SAM" id="MobiDB-lite"/>
    </source>
</evidence>
<feature type="compositionally biased region" description="Polar residues" evidence="1">
    <location>
        <begin position="1"/>
        <end position="10"/>
    </location>
</feature>
<feature type="transmembrane region" description="Helical" evidence="2">
    <location>
        <begin position="248"/>
        <end position="267"/>
    </location>
</feature>
<keyword evidence="2" id="KW-0472">Membrane</keyword>
<sequence length="338" mass="38539">MSSSTTQQITPALEPPFTVDSAPSASSPEKPSGDAASSDIISLPTIAGPNNHSFLVEDDIEKFLKDDLDLSRLNAIHDQLWAAGRPMRARPLHRYKMLGWEVVHTQQMDLHLLRYSNIIMIKPLPEYLLSHTFWTTYICPSADLHASALGFLLSYVWLIVSPLDLQKAQDLFLVPSYVTWPAWKAFVRSFTKHVDINRLHGVNQRYHFGDLRLGRVNSIYRLRFMSKHFVRGYLYSYNRYVAYFQRNFSWMLVVCVFFSLVLSAMQVGVSVSPLEENKAFIKSTYGFVVFSIVLVGAVLAFVGVMFTAIFFVNMGLAITHDNRMRKERGRLVEEGKDA</sequence>
<proteinExistence type="predicted"/>
<dbReference type="PANTHER" id="PTHR34414">
    <property type="entry name" value="HET DOMAIN-CONTAINING PROTEIN-RELATED"/>
    <property type="match status" value="1"/>
</dbReference>
<dbReference type="EMBL" id="MU006603">
    <property type="protein sequence ID" value="KAF2742844.1"/>
    <property type="molecule type" value="Genomic_DNA"/>
</dbReference>
<feature type="region of interest" description="Disordered" evidence="1">
    <location>
        <begin position="1"/>
        <end position="41"/>
    </location>
</feature>
<evidence type="ECO:0000313" key="4">
    <source>
        <dbReference type="Proteomes" id="UP000799440"/>
    </source>
</evidence>
<dbReference type="Proteomes" id="UP000799440">
    <property type="component" value="Unassembled WGS sequence"/>
</dbReference>
<evidence type="ECO:0000313" key="3">
    <source>
        <dbReference type="EMBL" id="KAF2742844.1"/>
    </source>
</evidence>
<dbReference type="Pfam" id="PF20246">
    <property type="entry name" value="DUF6601"/>
    <property type="match status" value="1"/>
</dbReference>
<feature type="transmembrane region" description="Helical" evidence="2">
    <location>
        <begin position="287"/>
        <end position="318"/>
    </location>
</feature>
<dbReference type="OrthoDB" id="5086500at2759"/>
<dbReference type="PANTHER" id="PTHR34414:SF1">
    <property type="entry name" value="SUBTILISIN-LIKE SERINE PROTEASE"/>
    <property type="match status" value="1"/>
</dbReference>
<keyword evidence="4" id="KW-1185">Reference proteome</keyword>
<name>A0A6A6UZE3_9PLEO</name>
<organism evidence="3 4">
    <name type="scientific">Sporormia fimetaria CBS 119925</name>
    <dbReference type="NCBI Taxonomy" id="1340428"/>
    <lineage>
        <taxon>Eukaryota</taxon>
        <taxon>Fungi</taxon>
        <taxon>Dikarya</taxon>
        <taxon>Ascomycota</taxon>
        <taxon>Pezizomycotina</taxon>
        <taxon>Dothideomycetes</taxon>
        <taxon>Pleosporomycetidae</taxon>
        <taxon>Pleosporales</taxon>
        <taxon>Sporormiaceae</taxon>
        <taxon>Sporormia</taxon>
    </lineage>
</organism>
<keyword evidence="2" id="KW-0812">Transmembrane</keyword>
<protein>
    <submittedName>
        <fullName evidence="3">Uncharacterized protein</fullName>
    </submittedName>
</protein>
<evidence type="ECO:0000256" key="2">
    <source>
        <dbReference type="SAM" id="Phobius"/>
    </source>
</evidence>
<gene>
    <name evidence="3" type="ORF">M011DRAFT_254337</name>
</gene>
<accession>A0A6A6UZE3</accession>
<keyword evidence="2" id="KW-1133">Transmembrane helix</keyword>
<reference evidence="3" key="1">
    <citation type="journal article" date="2020" name="Stud. Mycol.">
        <title>101 Dothideomycetes genomes: a test case for predicting lifestyles and emergence of pathogens.</title>
        <authorList>
            <person name="Haridas S."/>
            <person name="Albert R."/>
            <person name="Binder M."/>
            <person name="Bloem J."/>
            <person name="Labutti K."/>
            <person name="Salamov A."/>
            <person name="Andreopoulos B."/>
            <person name="Baker S."/>
            <person name="Barry K."/>
            <person name="Bills G."/>
            <person name="Bluhm B."/>
            <person name="Cannon C."/>
            <person name="Castanera R."/>
            <person name="Culley D."/>
            <person name="Daum C."/>
            <person name="Ezra D."/>
            <person name="Gonzalez J."/>
            <person name="Henrissat B."/>
            <person name="Kuo A."/>
            <person name="Liang C."/>
            <person name="Lipzen A."/>
            <person name="Lutzoni F."/>
            <person name="Magnuson J."/>
            <person name="Mondo S."/>
            <person name="Nolan M."/>
            <person name="Ohm R."/>
            <person name="Pangilinan J."/>
            <person name="Park H.-J."/>
            <person name="Ramirez L."/>
            <person name="Alfaro M."/>
            <person name="Sun H."/>
            <person name="Tritt A."/>
            <person name="Yoshinaga Y."/>
            <person name="Zwiers L.-H."/>
            <person name="Turgeon B."/>
            <person name="Goodwin S."/>
            <person name="Spatafora J."/>
            <person name="Crous P."/>
            <person name="Grigoriev I."/>
        </authorList>
    </citation>
    <scope>NUCLEOTIDE SEQUENCE</scope>
    <source>
        <strain evidence="3">CBS 119925</strain>
    </source>
</reference>
<dbReference type="InterPro" id="IPR046536">
    <property type="entry name" value="DUF6601"/>
</dbReference>
<dbReference type="AlphaFoldDB" id="A0A6A6UZE3"/>